<feature type="domain" description="DUF4371" evidence="1">
    <location>
        <begin position="27"/>
        <end position="112"/>
    </location>
</feature>
<dbReference type="InterPro" id="IPR012337">
    <property type="entry name" value="RNaseH-like_sf"/>
</dbReference>
<comment type="caution">
    <text evidence="2">The sequence shown here is derived from an EMBL/GenBank/DDBJ whole genome shotgun (WGS) entry which is preliminary data.</text>
</comment>
<protein>
    <recommendedName>
        <fullName evidence="1">DUF4371 domain-containing protein</fullName>
    </recommendedName>
</protein>
<dbReference type="PANTHER" id="PTHR45913">
    <property type="entry name" value="EPM2A-INTERACTING PROTEIN 1"/>
    <property type="match status" value="1"/>
</dbReference>
<gene>
    <name evidence="2" type="ORF">B7P43_G17279</name>
</gene>
<dbReference type="Pfam" id="PF14291">
    <property type="entry name" value="DUF4371"/>
    <property type="match status" value="1"/>
</dbReference>
<dbReference type="InterPro" id="IPR025398">
    <property type="entry name" value="DUF4371"/>
</dbReference>
<dbReference type="AlphaFoldDB" id="A0A2J7QCT9"/>
<evidence type="ECO:0000313" key="3">
    <source>
        <dbReference type="Proteomes" id="UP000235965"/>
    </source>
</evidence>
<dbReference type="InParanoid" id="A0A2J7QCT9"/>
<dbReference type="SUPFAM" id="SSF53098">
    <property type="entry name" value="Ribonuclease H-like"/>
    <property type="match status" value="1"/>
</dbReference>
<accession>A0A2J7QCT9</accession>
<sequence length="367" mass="41610">MQLVMFGKSRIDCQLDNQKRLMILQHKEFVAVMVDETTDIRSQSQLSIVLRYATSDGEIQERFLGFSDVSADRTASALAERIIDCVVQYDFGSKIVAQTYDGAAVMSGELNGLQTKVRDMFPNAMFIHCMAHKLNLVISVTGLVGLCKEKGIHCLFFHCIIHQEALCGKIIRLSETMKTVVNTVNLIRGGNKAQRHRAFIAFLDNLEAEYGDISLYCEVRWLKKLEEIQFLNNLAFLTDLTSHLNALNLKLQGKEQNFSQLYGHIEGFRKKLDGMKMALKANNTAHFPSCQQFQDFDSLKPKLALFNNPMEIEVVCESAFSALKQIKSKTRNRTESASLESSLRLCLTELIVDIDKLVSEKQWQLSH</sequence>
<dbReference type="STRING" id="105785.A0A2J7QCT9"/>
<dbReference type="OrthoDB" id="6431883at2759"/>
<dbReference type="Proteomes" id="UP000235965">
    <property type="component" value="Unassembled WGS sequence"/>
</dbReference>
<evidence type="ECO:0000313" key="2">
    <source>
        <dbReference type="EMBL" id="PNF26392.1"/>
    </source>
</evidence>
<organism evidence="2 3">
    <name type="scientific">Cryptotermes secundus</name>
    <dbReference type="NCBI Taxonomy" id="105785"/>
    <lineage>
        <taxon>Eukaryota</taxon>
        <taxon>Metazoa</taxon>
        <taxon>Ecdysozoa</taxon>
        <taxon>Arthropoda</taxon>
        <taxon>Hexapoda</taxon>
        <taxon>Insecta</taxon>
        <taxon>Pterygota</taxon>
        <taxon>Neoptera</taxon>
        <taxon>Polyneoptera</taxon>
        <taxon>Dictyoptera</taxon>
        <taxon>Blattodea</taxon>
        <taxon>Blattoidea</taxon>
        <taxon>Termitoidae</taxon>
        <taxon>Kalotermitidae</taxon>
        <taxon>Cryptotermitinae</taxon>
        <taxon>Cryptotermes</taxon>
    </lineage>
</organism>
<dbReference type="EMBL" id="NEVH01015880">
    <property type="protein sequence ID" value="PNF26392.1"/>
    <property type="molecule type" value="Genomic_DNA"/>
</dbReference>
<dbReference type="PANTHER" id="PTHR45913:SF5">
    <property type="entry name" value="GENERAL TRANSCRIPTION FACTOR II-I REPEAT DOMAIN-CONTAINING PROTEIN 2A-LIKE PROTEIN"/>
    <property type="match status" value="1"/>
</dbReference>
<reference evidence="2 3" key="1">
    <citation type="submission" date="2017-12" db="EMBL/GenBank/DDBJ databases">
        <title>Hemimetabolous genomes reveal molecular basis of termite eusociality.</title>
        <authorList>
            <person name="Harrison M.C."/>
            <person name="Jongepier E."/>
            <person name="Robertson H.M."/>
            <person name="Arning N."/>
            <person name="Bitard-Feildel T."/>
            <person name="Chao H."/>
            <person name="Childers C.P."/>
            <person name="Dinh H."/>
            <person name="Doddapaneni H."/>
            <person name="Dugan S."/>
            <person name="Gowin J."/>
            <person name="Greiner C."/>
            <person name="Han Y."/>
            <person name="Hu H."/>
            <person name="Hughes D.S.T."/>
            <person name="Huylmans A.-K."/>
            <person name="Kemena C."/>
            <person name="Kremer L.P.M."/>
            <person name="Lee S.L."/>
            <person name="Lopez-Ezquerra A."/>
            <person name="Mallet L."/>
            <person name="Monroy-Kuhn J.M."/>
            <person name="Moser A."/>
            <person name="Murali S.C."/>
            <person name="Muzny D.M."/>
            <person name="Otani S."/>
            <person name="Piulachs M.-D."/>
            <person name="Poelchau M."/>
            <person name="Qu J."/>
            <person name="Schaub F."/>
            <person name="Wada-Katsumata A."/>
            <person name="Worley K.C."/>
            <person name="Xie Q."/>
            <person name="Ylla G."/>
            <person name="Poulsen M."/>
            <person name="Gibbs R.A."/>
            <person name="Schal C."/>
            <person name="Richards S."/>
            <person name="Belles X."/>
            <person name="Korb J."/>
            <person name="Bornberg-Bauer E."/>
        </authorList>
    </citation>
    <scope>NUCLEOTIDE SEQUENCE [LARGE SCALE GENOMIC DNA]</scope>
    <source>
        <tissue evidence="2">Whole body</tissue>
    </source>
</reference>
<name>A0A2J7QCT9_9NEOP</name>
<evidence type="ECO:0000259" key="1">
    <source>
        <dbReference type="Pfam" id="PF14291"/>
    </source>
</evidence>
<keyword evidence="3" id="KW-1185">Reference proteome</keyword>
<proteinExistence type="predicted"/>